<proteinExistence type="predicted"/>
<reference evidence="1 2" key="1">
    <citation type="submission" date="2023-07" db="EMBL/GenBank/DDBJ databases">
        <title>Genomic Encyclopedia of Type Strains, Phase IV (KMG-IV): sequencing the most valuable type-strain genomes for metagenomic binning, comparative biology and taxonomic classification.</title>
        <authorList>
            <person name="Goeker M."/>
        </authorList>
    </citation>
    <scope>NUCLEOTIDE SEQUENCE [LARGE SCALE GENOMIC DNA]</scope>
    <source>
        <strain evidence="1 2">DSM 14914</strain>
    </source>
</reference>
<gene>
    <name evidence="1" type="ORF">QOZ95_005384</name>
</gene>
<dbReference type="Proteomes" id="UP001242811">
    <property type="component" value="Unassembled WGS sequence"/>
</dbReference>
<dbReference type="EMBL" id="JAUSWA010000058">
    <property type="protein sequence ID" value="MDQ0497176.1"/>
    <property type="molecule type" value="Genomic_DNA"/>
</dbReference>
<comment type="caution">
    <text evidence="1">The sequence shown here is derived from an EMBL/GenBank/DDBJ whole genome shotgun (WGS) entry which is preliminary data.</text>
</comment>
<evidence type="ECO:0000313" key="2">
    <source>
        <dbReference type="Proteomes" id="UP001242811"/>
    </source>
</evidence>
<organism evidence="1 2">
    <name type="scientific">Paenibacillus brasilensis</name>
    <dbReference type="NCBI Taxonomy" id="128574"/>
    <lineage>
        <taxon>Bacteria</taxon>
        <taxon>Bacillati</taxon>
        <taxon>Bacillota</taxon>
        <taxon>Bacilli</taxon>
        <taxon>Bacillales</taxon>
        <taxon>Paenibacillaceae</taxon>
        <taxon>Paenibacillus</taxon>
    </lineage>
</organism>
<name>A0ABU0L797_9BACL</name>
<protein>
    <submittedName>
        <fullName evidence="1">Uncharacterized protein</fullName>
    </submittedName>
</protein>
<accession>A0ABU0L797</accession>
<sequence>MNELRGDADIRLTAGSATLGWTELTGRERINVHCGTGGIDILLPAIETTVLDQGFLPRAKRITTHTGSEISGVIGIGTFDIKHWQ</sequence>
<keyword evidence="2" id="KW-1185">Reference proteome</keyword>
<evidence type="ECO:0000313" key="1">
    <source>
        <dbReference type="EMBL" id="MDQ0497176.1"/>
    </source>
</evidence>
<dbReference type="RefSeq" id="WP_152381668.1">
    <property type="nucleotide sequence ID" value="NZ_CP045298.1"/>
</dbReference>